<evidence type="ECO:0000256" key="2">
    <source>
        <dbReference type="ARBA" id="ARBA00022630"/>
    </source>
</evidence>
<protein>
    <submittedName>
        <fullName evidence="6">Flavin reductase</fullName>
    </submittedName>
</protein>
<dbReference type="PANTHER" id="PTHR33798">
    <property type="entry name" value="FLAVOPROTEIN OXYGENASE"/>
    <property type="match status" value="1"/>
</dbReference>
<organism evidence="6 7">
    <name type="scientific">Sediminicola luteus</name>
    <dbReference type="NCBI Taxonomy" id="319238"/>
    <lineage>
        <taxon>Bacteria</taxon>
        <taxon>Pseudomonadati</taxon>
        <taxon>Bacteroidota</taxon>
        <taxon>Flavobacteriia</taxon>
        <taxon>Flavobacteriales</taxon>
        <taxon>Flavobacteriaceae</taxon>
        <taxon>Sediminicola</taxon>
    </lineage>
</organism>
<keyword evidence="3" id="KW-0288">FMN</keyword>
<evidence type="ECO:0000256" key="1">
    <source>
        <dbReference type="ARBA" id="ARBA00001917"/>
    </source>
</evidence>
<keyword evidence="2" id="KW-0285">Flavoprotein</keyword>
<dbReference type="RefSeq" id="WP_354619507.1">
    <property type="nucleotide sequence ID" value="NZ_JBEWYP010000011.1"/>
</dbReference>
<evidence type="ECO:0000259" key="5">
    <source>
        <dbReference type="Pfam" id="PF01613"/>
    </source>
</evidence>
<evidence type="ECO:0000313" key="7">
    <source>
        <dbReference type="Proteomes" id="UP001549773"/>
    </source>
</evidence>
<evidence type="ECO:0000256" key="3">
    <source>
        <dbReference type="ARBA" id="ARBA00022643"/>
    </source>
</evidence>
<dbReference type="EMBL" id="JBEWYP010000011">
    <property type="protein sequence ID" value="MET7030720.1"/>
    <property type="molecule type" value="Genomic_DNA"/>
</dbReference>
<sequence>MIHYSKEQLQLLNSRFRANLINSCTGYKSSNLLATKSQKGITNVAIFNSVVHIGSNPPMLGFILRPLTVKRNTYDNFKASGYFTVNQIPSAIIKDAHETSAKYDDDVSEFAKTHLNEEYINEFQAPFVKESHIKLGCRYVNEYEIKENGCLLIVGEVMDLYVPKDIVHEDGWVQLDKADTTAIIGLDGYALPRVLDRFSYAKPDQESHSLLHGS</sequence>
<dbReference type="Proteomes" id="UP001549773">
    <property type="component" value="Unassembled WGS sequence"/>
</dbReference>
<comment type="similarity">
    <text evidence="4">Belongs to the flavoredoxin family.</text>
</comment>
<dbReference type="InterPro" id="IPR002563">
    <property type="entry name" value="Flavin_Rdtase-like_dom"/>
</dbReference>
<comment type="caution">
    <text evidence="6">The sequence shown here is derived from an EMBL/GenBank/DDBJ whole genome shotgun (WGS) entry which is preliminary data.</text>
</comment>
<dbReference type="InterPro" id="IPR012349">
    <property type="entry name" value="Split_barrel_FMN-bd"/>
</dbReference>
<dbReference type="SUPFAM" id="SSF50475">
    <property type="entry name" value="FMN-binding split barrel"/>
    <property type="match status" value="1"/>
</dbReference>
<evidence type="ECO:0000313" key="6">
    <source>
        <dbReference type="EMBL" id="MET7030720.1"/>
    </source>
</evidence>
<comment type="cofactor">
    <cofactor evidence="1">
        <name>FMN</name>
        <dbReference type="ChEBI" id="CHEBI:58210"/>
    </cofactor>
</comment>
<dbReference type="PANTHER" id="PTHR33798:SF5">
    <property type="entry name" value="FLAVIN REDUCTASE LIKE DOMAIN-CONTAINING PROTEIN"/>
    <property type="match status" value="1"/>
</dbReference>
<gene>
    <name evidence="6" type="ORF">ABXZ32_15030</name>
</gene>
<keyword evidence="7" id="KW-1185">Reference proteome</keyword>
<proteinExistence type="inferred from homology"/>
<reference evidence="6 7" key="1">
    <citation type="submission" date="2024-07" db="EMBL/GenBank/DDBJ databases">
        <title>The genome sequence of type strain Sediminicola luteus GDMCC 1.2596T.</title>
        <authorList>
            <person name="Liu Y."/>
        </authorList>
    </citation>
    <scope>NUCLEOTIDE SEQUENCE [LARGE SCALE GENOMIC DNA]</scope>
    <source>
        <strain evidence="6 7">GDMCC 1.2596</strain>
    </source>
</reference>
<feature type="domain" description="Flavin reductase like" evidence="5">
    <location>
        <begin position="34"/>
        <end position="165"/>
    </location>
</feature>
<accession>A0ABV2U1V2</accession>
<dbReference type="Pfam" id="PF01613">
    <property type="entry name" value="Flavin_Reduct"/>
    <property type="match status" value="1"/>
</dbReference>
<name>A0ABV2U1V2_9FLAO</name>
<evidence type="ECO:0000256" key="4">
    <source>
        <dbReference type="ARBA" id="ARBA00038054"/>
    </source>
</evidence>
<dbReference type="Gene3D" id="2.30.110.10">
    <property type="entry name" value="Electron Transport, Fmn-binding Protein, Chain A"/>
    <property type="match status" value="1"/>
</dbReference>